<evidence type="ECO:0000256" key="4">
    <source>
        <dbReference type="ARBA" id="ARBA00022833"/>
    </source>
</evidence>
<keyword evidence="12" id="KW-1185">Reference proteome</keyword>
<dbReference type="PANTHER" id="PTHR22870">
    <property type="entry name" value="REGULATOR OF CHROMOSOME CONDENSATION"/>
    <property type="match status" value="1"/>
</dbReference>
<dbReference type="Pfam" id="PF08381">
    <property type="entry name" value="BRX"/>
    <property type="match status" value="1"/>
</dbReference>
<feature type="compositionally biased region" description="Basic and acidic residues" evidence="8">
    <location>
        <begin position="831"/>
        <end position="850"/>
    </location>
</feature>
<dbReference type="InterPro" id="IPR058923">
    <property type="entry name" value="RCC1-like_dom"/>
</dbReference>
<evidence type="ECO:0000256" key="6">
    <source>
        <dbReference type="PROSITE-ProRule" id="PRU00235"/>
    </source>
</evidence>
<dbReference type="InterPro" id="IPR013083">
    <property type="entry name" value="Znf_RING/FYVE/PHD"/>
</dbReference>
<feature type="region of interest" description="Disordered" evidence="8">
    <location>
        <begin position="587"/>
        <end position="629"/>
    </location>
</feature>
<feature type="repeat" description="RCC1" evidence="6">
    <location>
        <begin position="145"/>
        <end position="199"/>
    </location>
</feature>
<accession>A0A4D6MPB9</accession>
<keyword evidence="1" id="KW-0479">Metal-binding</keyword>
<feature type="compositionally biased region" description="Low complexity" evidence="8">
    <location>
        <begin position="596"/>
        <end position="612"/>
    </location>
</feature>
<feature type="domain" description="FYVE-type" evidence="9">
    <location>
        <begin position="422"/>
        <end position="484"/>
    </location>
</feature>
<organism evidence="11 12">
    <name type="scientific">Vigna unguiculata</name>
    <name type="common">Cowpea</name>
    <dbReference type="NCBI Taxonomy" id="3917"/>
    <lineage>
        <taxon>Eukaryota</taxon>
        <taxon>Viridiplantae</taxon>
        <taxon>Streptophyta</taxon>
        <taxon>Embryophyta</taxon>
        <taxon>Tracheophyta</taxon>
        <taxon>Spermatophyta</taxon>
        <taxon>Magnoliopsida</taxon>
        <taxon>eudicotyledons</taxon>
        <taxon>Gunneridae</taxon>
        <taxon>Pentapetalae</taxon>
        <taxon>rosids</taxon>
        <taxon>fabids</taxon>
        <taxon>Fabales</taxon>
        <taxon>Fabaceae</taxon>
        <taxon>Papilionoideae</taxon>
        <taxon>50 kb inversion clade</taxon>
        <taxon>NPAAA clade</taxon>
        <taxon>indigoferoid/millettioid clade</taxon>
        <taxon>Phaseoleae</taxon>
        <taxon>Vigna</taxon>
    </lineage>
</organism>
<dbReference type="Proteomes" id="UP000501690">
    <property type="component" value="Linkage Group LG8"/>
</dbReference>
<dbReference type="Pfam" id="PF25390">
    <property type="entry name" value="WD40_RLD"/>
    <property type="match status" value="1"/>
</dbReference>
<dbReference type="InterPro" id="IPR009091">
    <property type="entry name" value="RCC1/BLIP-II"/>
</dbReference>
<evidence type="ECO:0000256" key="2">
    <source>
        <dbReference type="ARBA" id="ARBA00022737"/>
    </source>
</evidence>
<keyword evidence="7" id="KW-0175">Coiled coil</keyword>
<evidence type="ECO:0000313" key="12">
    <source>
        <dbReference type="Proteomes" id="UP000501690"/>
    </source>
</evidence>
<dbReference type="PROSITE" id="PS00626">
    <property type="entry name" value="RCC1_2"/>
    <property type="match status" value="2"/>
</dbReference>
<dbReference type="AlphaFoldDB" id="A0A4D6MPB9"/>
<dbReference type="InterPro" id="IPR000306">
    <property type="entry name" value="Znf_FYVE"/>
</dbReference>
<dbReference type="PANTHER" id="PTHR22870:SF469">
    <property type="entry name" value="CHROMATIN REGULATOR PHD FAMILY-RELATED"/>
    <property type="match status" value="1"/>
</dbReference>
<dbReference type="PROSITE" id="PS51514">
    <property type="entry name" value="BRX"/>
    <property type="match status" value="1"/>
</dbReference>
<keyword evidence="4" id="KW-0862">Zinc</keyword>
<dbReference type="SUPFAM" id="SSF57903">
    <property type="entry name" value="FYVE/PHD zinc finger"/>
    <property type="match status" value="1"/>
</dbReference>
<dbReference type="PROSITE" id="PS50178">
    <property type="entry name" value="ZF_FYVE"/>
    <property type="match status" value="1"/>
</dbReference>
<keyword evidence="2" id="KW-0677">Repeat</keyword>
<evidence type="ECO:0000259" key="9">
    <source>
        <dbReference type="PROSITE" id="PS50178"/>
    </source>
</evidence>
<feature type="compositionally biased region" description="Basic and acidic residues" evidence="8">
    <location>
        <begin position="789"/>
        <end position="799"/>
    </location>
</feature>
<dbReference type="PRINTS" id="PR00633">
    <property type="entry name" value="RCCNDNSATION"/>
</dbReference>
<evidence type="ECO:0000313" key="11">
    <source>
        <dbReference type="EMBL" id="QCE03203.1"/>
    </source>
</evidence>
<dbReference type="Gene3D" id="3.30.40.10">
    <property type="entry name" value="Zinc/RING finger domain, C3HC4 (zinc finger)"/>
    <property type="match status" value="1"/>
</dbReference>
<evidence type="ECO:0000256" key="3">
    <source>
        <dbReference type="ARBA" id="ARBA00022771"/>
    </source>
</evidence>
<dbReference type="InterPro" id="IPR013591">
    <property type="entry name" value="Brevis_radix_dom"/>
</dbReference>
<dbReference type="EMBL" id="CP039352">
    <property type="protein sequence ID" value="QCE03203.1"/>
    <property type="molecule type" value="Genomic_DNA"/>
</dbReference>
<feature type="compositionally biased region" description="Low complexity" evidence="8">
    <location>
        <begin position="801"/>
        <end position="812"/>
    </location>
</feature>
<dbReference type="InterPro" id="IPR017455">
    <property type="entry name" value="Znf_FYVE-rel"/>
</dbReference>
<feature type="repeat" description="RCC1" evidence="6">
    <location>
        <begin position="262"/>
        <end position="313"/>
    </location>
</feature>
<feature type="compositionally biased region" description="Basic and acidic residues" evidence="8">
    <location>
        <begin position="760"/>
        <end position="782"/>
    </location>
</feature>
<dbReference type="Pfam" id="PF01363">
    <property type="entry name" value="FYVE"/>
    <property type="match status" value="1"/>
</dbReference>
<dbReference type="PROSITE" id="PS50012">
    <property type="entry name" value="RCC1_3"/>
    <property type="match status" value="6"/>
</dbReference>
<evidence type="ECO:0000256" key="7">
    <source>
        <dbReference type="SAM" id="Coils"/>
    </source>
</evidence>
<feature type="region of interest" description="Disordered" evidence="8">
    <location>
        <begin position="831"/>
        <end position="896"/>
    </location>
</feature>
<evidence type="ECO:0000256" key="5">
    <source>
        <dbReference type="PROSITE-ProRule" id="PRU00091"/>
    </source>
</evidence>
<reference evidence="11 12" key="1">
    <citation type="submission" date="2019-04" db="EMBL/GenBank/DDBJ databases">
        <title>An improved genome assembly and genetic linkage map for asparagus bean, Vigna unguiculata ssp. sesquipedialis.</title>
        <authorList>
            <person name="Xia Q."/>
            <person name="Zhang R."/>
            <person name="Dong Y."/>
        </authorList>
    </citation>
    <scope>NUCLEOTIDE SEQUENCE [LARGE SCALE GENOMIC DNA]</scope>
    <source>
        <tissue evidence="11">Leaf</tissue>
    </source>
</reference>
<dbReference type="Gene3D" id="2.130.10.30">
    <property type="entry name" value="Regulator of chromosome condensation 1/beta-lactamase-inhibitor protein II"/>
    <property type="match status" value="3"/>
</dbReference>
<name>A0A4D6MPB9_VIGUN</name>
<feature type="repeat" description="RCC1" evidence="6">
    <location>
        <begin position="93"/>
        <end position="144"/>
    </location>
</feature>
<dbReference type="InterPro" id="IPR011011">
    <property type="entry name" value="Znf_FYVE_PHD"/>
</dbReference>
<evidence type="ECO:0000256" key="1">
    <source>
        <dbReference type="ARBA" id="ARBA00022723"/>
    </source>
</evidence>
<dbReference type="CDD" id="cd00065">
    <property type="entry name" value="FYVE_like_SF"/>
    <property type="match status" value="1"/>
</dbReference>
<sequence>MQPRTSNVGDGIRVSTSTSNYCGGTELEDLDSFRDVYIWGKVLSNGVSPEGIGTQNPSQIDVLIPKPLESNVILDVCRIATGAHHIAVVTKQGNVFTWGKDSGGRLGHGIDKDFVSPRQVKFLEGTDFVFVACGEYHTGVISKCYELYTWGDGEHNVGLLGHGSEASHWMPKMVSGPLEGVEVVSVACGTWHSALATSDGKLFTFGDGAFGVLGHGDQESLWYPKEVKLLSGLKTIKVACGVWHTAAIMEVEFQSGSDSSSGKLFTWGNGDKHCLGHGNTETYLQPTRVAPLMGYNFHQVSCGHTMTVALTTSGHVFAMGGTEHGQLGNPVAAGKVPTLIQDKLLGEIVEEISCGAHHVVALTKKGELYTWGKGANGRLGHGDVEDRKSPTLVVAMKDRTIENISCGYNFTSCVCIHKWVSGTDQTLCSGCRQAFGLTRKRHNCHHCGLVFCHACSTKRAFKAALTATPEKLHRVCDNCYVKLKKFDEIGTSKLDKKPTTATITTTTANNSIYEKEKPNHAAIRFSKTLLAPITEPVKYLEIKNNIHQGNDDSSFVRASLVPSLVQLKDVAFPSSLSSIQTILKPIIPLSPPQTPPKTTTPNTNPGPKFTNTVRQSAPRPASPRYYGGINDSLRRTNDILNQEVAKLQKQIQSLREKSDMQDLEIKRLNKKATEASALAAVEYSNHRVTKEFVESTLSQMKEVTDKLPGEISESRHLKDVLIRVKDFLKETSDSETSSSPKLKTMTKIAPVRGTSNNDSSKFHAEKKVAATEAKPCQDEVQQRKKSNLKLHEETDKSKLESTQQKTPTSDSSTSDKLDEIVHVIEVNNCEERGNSIKESDGSKSEIENRKPRTLSSASSDLSEMSDDHVFHDCIGTPMTSENSEESSRSSRPGNQGDVQVIEKFDHGVYVILMLQPDGTKIFKRVKFSKRRFTEHQAEKWWNENKGGVLRKYCPTHQKKHSNVTSHVNEIIDTPPSSID</sequence>
<protein>
    <recommendedName>
        <fullName evidence="13">Transcription factor BREVIS RADIX</fullName>
    </recommendedName>
</protein>
<dbReference type="GO" id="GO:0008270">
    <property type="term" value="F:zinc ion binding"/>
    <property type="evidence" value="ECO:0007669"/>
    <property type="project" value="UniProtKB-KW"/>
</dbReference>
<evidence type="ECO:0000259" key="10">
    <source>
        <dbReference type="PROSITE" id="PS51514"/>
    </source>
</evidence>
<dbReference type="SUPFAM" id="SSF50985">
    <property type="entry name" value="RCC1/BLIP-II"/>
    <property type="match status" value="1"/>
</dbReference>
<feature type="region of interest" description="Disordered" evidence="8">
    <location>
        <begin position="730"/>
        <end position="818"/>
    </location>
</feature>
<dbReference type="InterPro" id="IPR000408">
    <property type="entry name" value="Reg_chr_condens"/>
</dbReference>
<feature type="repeat" description="RCC1" evidence="6">
    <location>
        <begin position="314"/>
        <end position="365"/>
    </location>
</feature>
<gene>
    <name evidence="11" type="ORF">DEO72_LG8g1225</name>
</gene>
<evidence type="ECO:0000256" key="8">
    <source>
        <dbReference type="SAM" id="MobiDB-lite"/>
    </source>
</evidence>
<evidence type="ECO:0008006" key="13">
    <source>
        <dbReference type="Google" id="ProtNLM"/>
    </source>
</evidence>
<dbReference type="InterPro" id="IPR051210">
    <property type="entry name" value="Ub_ligase/GEF_domain"/>
</dbReference>
<keyword evidence="3 5" id="KW-0863">Zinc-finger</keyword>
<proteinExistence type="predicted"/>
<feature type="repeat" description="RCC1" evidence="6">
    <location>
        <begin position="200"/>
        <end position="251"/>
    </location>
</feature>
<dbReference type="SMART" id="SM00064">
    <property type="entry name" value="FYVE"/>
    <property type="match status" value="1"/>
</dbReference>
<feature type="coiled-coil region" evidence="7">
    <location>
        <begin position="630"/>
        <end position="671"/>
    </location>
</feature>
<feature type="domain" description="BRX" evidence="10">
    <location>
        <begin position="898"/>
        <end position="953"/>
    </location>
</feature>
<feature type="repeat" description="RCC1" evidence="6">
    <location>
        <begin position="366"/>
        <end position="417"/>
    </location>
</feature>